<feature type="compositionally biased region" description="Basic and acidic residues" evidence="1">
    <location>
        <begin position="142"/>
        <end position="156"/>
    </location>
</feature>
<name>A0A835L3Y5_SPOEX</name>
<evidence type="ECO:0000313" key="3">
    <source>
        <dbReference type="Proteomes" id="UP000648187"/>
    </source>
</evidence>
<gene>
    <name evidence="2" type="ORF">HW555_008995</name>
</gene>
<evidence type="ECO:0000313" key="2">
    <source>
        <dbReference type="EMBL" id="KAF9412526.1"/>
    </source>
</evidence>
<organism evidence="2 3">
    <name type="scientific">Spodoptera exigua</name>
    <name type="common">Beet armyworm</name>
    <name type="synonym">Noctua fulgens</name>
    <dbReference type="NCBI Taxonomy" id="7107"/>
    <lineage>
        <taxon>Eukaryota</taxon>
        <taxon>Metazoa</taxon>
        <taxon>Ecdysozoa</taxon>
        <taxon>Arthropoda</taxon>
        <taxon>Hexapoda</taxon>
        <taxon>Insecta</taxon>
        <taxon>Pterygota</taxon>
        <taxon>Neoptera</taxon>
        <taxon>Endopterygota</taxon>
        <taxon>Lepidoptera</taxon>
        <taxon>Glossata</taxon>
        <taxon>Ditrysia</taxon>
        <taxon>Noctuoidea</taxon>
        <taxon>Noctuidae</taxon>
        <taxon>Amphipyrinae</taxon>
        <taxon>Spodoptera</taxon>
    </lineage>
</organism>
<reference evidence="2" key="1">
    <citation type="submission" date="2020-08" db="EMBL/GenBank/DDBJ databases">
        <title>Spodoptera exigua strain:BAW_Kor-Di-RS1 Genome sequencing and assembly.</title>
        <authorList>
            <person name="Kim J."/>
            <person name="Nam H.Y."/>
            <person name="Kwon M."/>
            <person name="Choi J.H."/>
            <person name="Cho S.R."/>
            <person name="Kim G.-H."/>
        </authorList>
    </citation>
    <scope>NUCLEOTIDE SEQUENCE</scope>
    <source>
        <strain evidence="2">BAW_Kor-Di-RS1</strain>
        <tissue evidence="2">Whole-body</tissue>
    </source>
</reference>
<feature type="compositionally biased region" description="Polar residues" evidence="1">
    <location>
        <begin position="198"/>
        <end position="208"/>
    </location>
</feature>
<accession>A0A835L3Y5</accession>
<dbReference type="Proteomes" id="UP000648187">
    <property type="component" value="Unassembled WGS sequence"/>
</dbReference>
<dbReference type="EMBL" id="JACKWZ010000186">
    <property type="protein sequence ID" value="KAF9412526.1"/>
    <property type="molecule type" value="Genomic_DNA"/>
</dbReference>
<sequence>MWKKQWLNREKCNRILISKTLFNNQKTDTLTHSIDQFLSDEIKNIVKKLSESSNNLELSQSLILAKELFNNLNTSQATAGDHQAQLIQDLNSSLLTLQLVALESVEQPDPIASKEALYKILDVAESLATKLDPLLSSTHQDTGLKNETKLQECEPDKTQVLNKEENAEPDTSQTSLQQTNVDTKTYINKDTDNPRGSAEQSSEIDTTSTARGEILESLLIESAKTVMIPVVGNVLSEDLPSVLELLTPDVSVVNSESSDIPLGGFIEVFSGETQTMEIKEDTMLNIKTEQQLNAQLFAATAAKRAAEENITQLNSVKAGETKIGNYRKCKKIEYLPELINVEEDIAIYEPII</sequence>
<feature type="compositionally biased region" description="Polar residues" evidence="1">
    <location>
        <begin position="169"/>
        <end position="186"/>
    </location>
</feature>
<keyword evidence="3" id="KW-1185">Reference proteome</keyword>
<feature type="region of interest" description="Disordered" evidence="1">
    <location>
        <begin position="163"/>
        <end position="208"/>
    </location>
</feature>
<protein>
    <submittedName>
        <fullName evidence="2">Uncharacterized protein</fullName>
    </submittedName>
</protein>
<dbReference type="AlphaFoldDB" id="A0A835L3Y5"/>
<comment type="caution">
    <text evidence="2">The sequence shown here is derived from an EMBL/GenBank/DDBJ whole genome shotgun (WGS) entry which is preliminary data.</text>
</comment>
<evidence type="ECO:0000256" key="1">
    <source>
        <dbReference type="SAM" id="MobiDB-lite"/>
    </source>
</evidence>
<feature type="region of interest" description="Disordered" evidence="1">
    <location>
        <begin position="137"/>
        <end position="156"/>
    </location>
</feature>
<proteinExistence type="predicted"/>